<evidence type="ECO:0000256" key="1">
    <source>
        <dbReference type="SAM" id="MobiDB-lite"/>
    </source>
</evidence>
<proteinExistence type="predicted"/>
<keyword evidence="3" id="KW-1185">Reference proteome</keyword>
<sequence>MRRYGGLRGETFGSAGFLFLRFANPVQSVTQLFGDSGDGSSNETGASPMAHHALSASARLENPAQSEIPASQKAIALIGSRLIELRVNRRSEQFAELVGMARMAHTLGAISATDYTDLLSDLNDLIGEGVARG</sequence>
<dbReference type="AlphaFoldDB" id="A0A2Z2H9P0"/>
<protein>
    <submittedName>
        <fullName evidence="2">Uncharacterized protein</fullName>
    </submittedName>
</protein>
<feature type="compositionally biased region" description="Polar residues" evidence="1">
    <location>
        <begin position="33"/>
        <end position="45"/>
    </location>
</feature>
<feature type="region of interest" description="Disordered" evidence="1">
    <location>
        <begin position="33"/>
        <end position="65"/>
    </location>
</feature>
<gene>
    <name evidence="2" type="ORF">B9G99_15795</name>
</gene>
<reference evidence="2 3" key="1">
    <citation type="journal article" date="2017" name="Int. J. Syst. Evol. Microbiol.">
        <title>Kushneria konosiri sp. nov., isolated from the Korean salt-fermented seafood Daemi-jeot.</title>
        <authorList>
            <person name="Yun J.H."/>
            <person name="Park S.K."/>
            <person name="Lee J.Y."/>
            <person name="Jung M.J."/>
            <person name="Bae J.W."/>
        </authorList>
    </citation>
    <scope>NUCLEOTIDE SEQUENCE [LARGE SCALE GENOMIC DNA]</scope>
    <source>
        <strain evidence="2 3">X49</strain>
    </source>
</reference>
<dbReference type="EMBL" id="CP021323">
    <property type="protein sequence ID" value="ARS54165.1"/>
    <property type="molecule type" value="Genomic_DNA"/>
</dbReference>
<dbReference type="Proteomes" id="UP000250025">
    <property type="component" value="Chromosome"/>
</dbReference>
<organism evidence="2 3">
    <name type="scientific">Kushneria konosiri</name>
    <dbReference type="NCBI Taxonomy" id="698828"/>
    <lineage>
        <taxon>Bacteria</taxon>
        <taxon>Pseudomonadati</taxon>
        <taxon>Pseudomonadota</taxon>
        <taxon>Gammaproteobacteria</taxon>
        <taxon>Oceanospirillales</taxon>
        <taxon>Halomonadaceae</taxon>
        <taxon>Kushneria</taxon>
    </lineage>
</organism>
<name>A0A2Z2H9P0_9GAMM</name>
<evidence type="ECO:0000313" key="3">
    <source>
        <dbReference type="Proteomes" id="UP000250025"/>
    </source>
</evidence>
<evidence type="ECO:0000313" key="2">
    <source>
        <dbReference type="EMBL" id="ARS54165.1"/>
    </source>
</evidence>
<dbReference type="KEGG" id="kus:B9G99_15795"/>
<accession>A0A2Z2H9P0</accession>